<feature type="transmembrane region" description="Helical" evidence="5">
    <location>
        <begin position="186"/>
        <end position="212"/>
    </location>
</feature>
<dbReference type="OrthoDB" id="9770329at2"/>
<dbReference type="InterPro" id="IPR006694">
    <property type="entry name" value="Fatty_acid_hydroxylase"/>
</dbReference>
<dbReference type="InterPro" id="IPR050307">
    <property type="entry name" value="Sterol_Desaturase_Related"/>
</dbReference>
<proteinExistence type="predicted"/>
<dbReference type="RefSeq" id="WP_136782796.1">
    <property type="nucleotide sequence ID" value="NZ_SWCO01000008.1"/>
</dbReference>
<dbReference type="EMBL" id="SWCO01000008">
    <property type="protein sequence ID" value="TKB02259.1"/>
    <property type="molecule type" value="Genomic_DNA"/>
</dbReference>
<dbReference type="GO" id="GO:0016491">
    <property type="term" value="F:oxidoreductase activity"/>
    <property type="evidence" value="ECO:0007669"/>
    <property type="project" value="InterPro"/>
</dbReference>
<feature type="domain" description="Fatty acid hydroxylase" evidence="6">
    <location>
        <begin position="127"/>
        <end position="261"/>
    </location>
</feature>
<dbReference type="AlphaFoldDB" id="A0A4U0Z961"/>
<feature type="transmembrane region" description="Helical" evidence="5">
    <location>
        <begin position="43"/>
        <end position="64"/>
    </location>
</feature>
<evidence type="ECO:0000256" key="5">
    <source>
        <dbReference type="SAM" id="Phobius"/>
    </source>
</evidence>
<feature type="transmembrane region" description="Helical" evidence="5">
    <location>
        <begin position="18"/>
        <end position="37"/>
    </location>
</feature>
<sequence length="289" mass="32765">MSVETRFSTFLTHGMRQIVYWSLQPILIVASLYLAHIDASLDTHILFVTVAFCIITLFEITIPARPEWRKSAGETAALLVFVILAGAAYAMIETLYEASLFKWMANLSEAWHLNIWPSQWPVVLQVLLIFSALEFVNYWYHRASHRWGWLWRLSGHSAHHAFKKLSSLNAVANHPLEGFFLIFPRAIVGFLLGGEVVGAAFVSLTAITAVLAHSNLNLNSAVVGWFFTTNRYHIHHHSQVFSESNTNYGCVCIVWDRLFGTFKDADTKDTGIDDVQPSYKALFAMPFKR</sequence>
<evidence type="ECO:0000256" key="2">
    <source>
        <dbReference type="ARBA" id="ARBA00022692"/>
    </source>
</evidence>
<keyword evidence="8" id="KW-1185">Reference proteome</keyword>
<evidence type="ECO:0000256" key="3">
    <source>
        <dbReference type="ARBA" id="ARBA00022989"/>
    </source>
</evidence>
<dbReference type="Pfam" id="PF04116">
    <property type="entry name" value="FA_hydroxylase"/>
    <property type="match status" value="1"/>
</dbReference>
<name>A0A4U0Z961_9ALTE</name>
<evidence type="ECO:0000256" key="4">
    <source>
        <dbReference type="ARBA" id="ARBA00023136"/>
    </source>
</evidence>
<dbReference type="GO" id="GO:0016020">
    <property type="term" value="C:membrane"/>
    <property type="evidence" value="ECO:0007669"/>
    <property type="project" value="UniProtKB-SubCell"/>
</dbReference>
<dbReference type="GO" id="GO:0008610">
    <property type="term" value="P:lipid biosynthetic process"/>
    <property type="evidence" value="ECO:0007669"/>
    <property type="project" value="InterPro"/>
</dbReference>
<keyword evidence="3 5" id="KW-1133">Transmembrane helix</keyword>
<evidence type="ECO:0000313" key="8">
    <source>
        <dbReference type="Proteomes" id="UP000305471"/>
    </source>
</evidence>
<comment type="caution">
    <text evidence="7">The sequence shown here is derived from an EMBL/GenBank/DDBJ whole genome shotgun (WGS) entry which is preliminary data.</text>
</comment>
<evidence type="ECO:0000256" key="1">
    <source>
        <dbReference type="ARBA" id="ARBA00004370"/>
    </source>
</evidence>
<feature type="transmembrane region" description="Helical" evidence="5">
    <location>
        <begin position="122"/>
        <end position="140"/>
    </location>
</feature>
<dbReference type="GO" id="GO:0005506">
    <property type="term" value="F:iron ion binding"/>
    <property type="evidence" value="ECO:0007669"/>
    <property type="project" value="InterPro"/>
</dbReference>
<gene>
    <name evidence="7" type="ORF">E5672_14205</name>
</gene>
<reference evidence="7 8" key="1">
    <citation type="submission" date="2019-04" db="EMBL/GenBank/DDBJ databases">
        <title>Alteromonas portus sp. nov., an alginate lyase-excreting marine bacterium.</title>
        <authorList>
            <person name="Huang H."/>
            <person name="Mo K."/>
            <person name="Bao S."/>
        </authorList>
    </citation>
    <scope>NUCLEOTIDE SEQUENCE [LARGE SCALE GENOMIC DNA]</scope>
    <source>
        <strain evidence="7 8">HB161718</strain>
    </source>
</reference>
<protein>
    <submittedName>
        <fullName evidence="7">Sterol desaturase family protein</fullName>
    </submittedName>
</protein>
<dbReference type="Proteomes" id="UP000305471">
    <property type="component" value="Unassembled WGS sequence"/>
</dbReference>
<keyword evidence="4 5" id="KW-0472">Membrane</keyword>
<comment type="subcellular location">
    <subcellularLocation>
        <location evidence="1">Membrane</location>
    </subcellularLocation>
</comment>
<evidence type="ECO:0000313" key="7">
    <source>
        <dbReference type="EMBL" id="TKB02259.1"/>
    </source>
</evidence>
<accession>A0A4U0Z961</accession>
<evidence type="ECO:0000259" key="6">
    <source>
        <dbReference type="Pfam" id="PF04116"/>
    </source>
</evidence>
<feature type="transmembrane region" description="Helical" evidence="5">
    <location>
        <begin position="76"/>
        <end position="96"/>
    </location>
</feature>
<keyword evidence="2 5" id="KW-0812">Transmembrane</keyword>
<organism evidence="7 8">
    <name type="scientific">Alteromonas portus</name>
    <dbReference type="NCBI Taxonomy" id="2565549"/>
    <lineage>
        <taxon>Bacteria</taxon>
        <taxon>Pseudomonadati</taxon>
        <taxon>Pseudomonadota</taxon>
        <taxon>Gammaproteobacteria</taxon>
        <taxon>Alteromonadales</taxon>
        <taxon>Alteromonadaceae</taxon>
        <taxon>Alteromonas/Salinimonas group</taxon>
        <taxon>Alteromonas</taxon>
    </lineage>
</organism>
<dbReference type="PANTHER" id="PTHR11863">
    <property type="entry name" value="STEROL DESATURASE"/>
    <property type="match status" value="1"/>
</dbReference>